<feature type="compositionally biased region" description="Low complexity" evidence="1">
    <location>
        <begin position="286"/>
        <end position="295"/>
    </location>
</feature>
<dbReference type="RefSeq" id="WP_247882974.1">
    <property type="nucleotide sequence ID" value="NZ_VITF01000001.1"/>
</dbReference>
<dbReference type="Proteomes" id="UP000316083">
    <property type="component" value="Unassembled WGS sequence"/>
</dbReference>
<name>A0A560BQ82_AZOBR</name>
<feature type="compositionally biased region" description="Pro residues" evidence="1">
    <location>
        <begin position="327"/>
        <end position="336"/>
    </location>
</feature>
<feature type="compositionally biased region" description="Low complexity" evidence="1">
    <location>
        <begin position="240"/>
        <end position="250"/>
    </location>
</feature>
<feature type="compositionally biased region" description="Pro residues" evidence="1">
    <location>
        <begin position="296"/>
        <end position="305"/>
    </location>
</feature>
<proteinExistence type="predicted"/>
<feature type="compositionally biased region" description="Pro residues" evidence="1">
    <location>
        <begin position="251"/>
        <end position="273"/>
    </location>
</feature>
<protein>
    <recommendedName>
        <fullName evidence="4">Flagellar hook-length control protein FliK</fullName>
    </recommendedName>
</protein>
<feature type="region of interest" description="Disordered" evidence="1">
    <location>
        <begin position="206"/>
        <end position="311"/>
    </location>
</feature>
<dbReference type="EMBL" id="VITF01000001">
    <property type="protein sequence ID" value="TWA74777.1"/>
    <property type="molecule type" value="Genomic_DNA"/>
</dbReference>
<feature type="compositionally biased region" description="Pro residues" evidence="1">
    <location>
        <begin position="360"/>
        <end position="378"/>
    </location>
</feature>
<evidence type="ECO:0000256" key="1">
    <source>
        <dbReference type="SAM" id="MobiDB-lite"/>
    </source>
</evidence>
<evidence type="ECO:0000313" key="3">
    <source>
        <dbReference type="Proteomes" id="UP000316083"/>
    </source>
</evidence>
<feature type="compositionally biased region" description="Low complexity" evidence="1">
    <location>
        <begin position="210"/>
        <end position="226"/>
    </location>
</feature>
<feature type="region of interest" description="Disordered" evidence="1">
    <location>
        <begin position="325"/>
        <end position="424"/>
    </location>
</feature>
<evidence type="ECO:0000313" key="2">
    <source>
        <dbReference type="EMBL" id="TWA74777.1"/>
    </source>
</evidence>
<sequence length="692" mass="68908">MGGALPPPVAGTPAAPAAATAPAPAPVAVAEGTVKALPERLQDITRPVVLTGTVVGTTPEGFARVRTQAGELLVQTPTPLPADKPVTLQITPAQVLLEQAASNDPAAASPTQSLAAKVLVLTQGTPATAPATPPNVPTAPTTSGQAPIIPGQTGAARPQGSATPVVILPSPASTTPTTGPAGQPLPLLLPGTIVPALVIAAAPKPPAPPGAGAAPTLPGQPAATPAVPAPPPVPDGGAGMSPAPASQPSATPAPPQAPPSPAPSGATAPPPGKPMLDATVELGGDAAHPGGEFAEPAPPAKPAPAKPATEPVLTQGGTVALKILTVTPPPDQPQAAPPDDGSLPPDDQNPGAPPRKDGAPPHPASPPPAAPQPLPAPPRTAAAPAATPTMPGADPGSAPASAEPPDGPVLKGTVAGSTPQGQPILATPQGMLALNVQASLPQGSAVTAALTDPAKALQTAPPPLAAEPGPLSERDWPAMRQLLTALAGVDRSAAQALIGTVMPQPNRKLGAAISFFLSAIRGGDARGWLGEDTAAALEKSGQGSLLSQLEREFRSLQQQAGDPLPGDWRPYTLPMMDANGLLPMKLHIHPIQPDEDGKTGRKAGDKGSRFLLDLDLSRLGPMQLDGLVQPNRFDLILRSHTPLAPEIRLDLIQIFADSIRAVGYIGGLSFQSGAKCWVKLTRVGAGGSSYTA</sequence>
<reference evidence="2 3" key="1">
    <citation type="submission" date="2019-06" db="EMBL/GenBank/DDBJ databases">
        <title>Genomic Encyclopedia of Type Strains, Phase IV (KMG-V): Genome sequencing to study the core and pangenomes of soil and plant-associated prokaryotes.</title>
        <authorList>
            <person name="Whitman W."/>
        </authorList>
    </citation>
    <scope>NUCLEOTIDE SEQUENCE [LARGE SCALE GENOMIC DNA]</scope>
    <source>
        <strain evidence="2 3">BR 11796</strain>
    </source>
</reference>
<dbReference type="AlphaFoldDB" id="A0A560BQ82"/>
<feature type="compositionally biased region" description="Low complexity" evidence="1">
    <location>
        <begin position="379"/>
        <end position="404"/>
    </location>
</feature>
<comment type="caution">
    <text evidence="2">The sequence shown here is derived from an EMBL/GenBank/DDBJ whole genome shotgun (WGS) entry which is preliminary data.</text>
</comment>
<feature type="region of interest" description="Disordered" evidence="1">
    <location>
        <begin position="125"/>
        <end position="184"/>
    </location>
</feature>
<feature type="compositionally biased region" description="Low complexity" evidence="1">
    <location>
        <begin position="168"/>
        <end position="184"/>
    </location>
</feature>
<gene>
    <name evidence="2" type="ORF">FBZ82_101796</name>
</gene>
<accession>A0A560BQ82</accession>
<evidence type="ECO:0008006" key="4">
    <source>
        <dbReference type="Google" id="ProtNLM"/>
    </source>
</evidence>
<organism evidence="2 3">
    <name type="scientific">Azospirillum brasilense</name>
    <dbReference type="NCBI Taxonomy" id="192"/>
    <lineage>
        <taxon>Bacteria</taxon>
        <taxon>Pseudomonadati</taxon>
        <taxon>Pseudomonadota</taxon>
        <taxon>Alphaproteobacteria</taxon>
        <taxon>Rhodospirillales</taxon>
        <taxon>Azospirillaceae</taxon>
        <taxon>Azospirillum</taxon>
    </lineage>
</organism>